<dbReference type="RefSeq" id="XP_001316727.1">
    <property type="nucleotide sequence ID" value="XM_001316692.1"/>
</dbReference>
<evidence type="ECO:0000313" key="2">
    <source>
        <dbReference type="EMBL" id="EAY04504.1"/>
    </source>
</evidence>
<protein>
    <submittedName>
        <fullName evidence="2">Uncharacterized protein</fullName>
    </submittedName>
</protein>
<dbReference type="VEuPathDB" id="TrichDB:TVAGG3_0612190"/>
<keyword evidence="3" id="KW-1185">Reference proteome</keyword>
<gene>
    <name evidence="2" type="ORF">TVAG_453210</name>
</gene>
<dbReference type="Proteomes" id="UP000001542">
    <property type="component" value="Unassembled WGS sequence"/>
</dbReference>
<organism evidence="2 3">
    <name type="scientific">Trichomonas vaginalis (strain ATCC PRA-98 / G3)</name>
    <dbReference type="NCBI Taxonomy" id="412133"/>
    <lineage>
        <taxon>Eukaryota</taxon>
        <taxon>Metamonada</taxon>
        <taxon>Parabasalia</taxon>
        <taxon>Trichomonadida</taxon>
        <taxon>Trichomonadidae</taxon>
        <taxon>Trichomonas</taxon>
    </lineage>
</organism>
<name>A2ES67_TRIV3</name>
<sequence length="243" mass="27313">MKQQPAILSSRLPKRGNHGHQKKLTPVTSDTNLPVFCFPTLDSLLSQDKGVSIDSSRKNAVKSPYELQDNQYIFNNPGLYNDRYIKTAINSPRISKSPPPRPVQNSFIPSSDSSNQISIENFNPYAFPNFTEPATLEAMKNLHVKPSDLYYKINASDEIKTIVNSTIISVKKERERILACKTSNFHVKSRNLSPPTRKPVQETFGSNNYLYGFFPCSNKVNGSLLDPDRLKGQNAGTKFSSRK</sequence>
<feature type="compositionally biased region" description="Basic residues" evidence="1">
    <location>
        <begin position="12"/>
        <end position="23"/>
    </location>
</feature>
<reference evidence="2" key="1">
    <citation type="submission" date="2006-10" db="EMBL/GenBank/DDBJ databases">
        <authorList>
            <person name="Amadeo P."/>
            <person name="Zhao Q."/>
            <person name="Wortman J."/>
            <person name="Fraser-Liggett C."/>
            <person name="Carlton J."/>
        </authorList>
    </citation>
    <scope>NUCLEOTIDE SEQUENCE</scope>
    <source>
        <strain evidence="2">G3</strain>
    </source>
</reference>
<dbReference type="AlphaFoldDB" id="A2ES67"/>
<evidence type="ECO:0000313" key="3">
    <source>
        <dbReference type="Proteomes" id="UP000001542"/>
    </source>
</evidence>
<dbReference type="KEGG" id="tva:4762366"/>
<dbReference type="InParanoid" id="A2ES67"/>
<evidence type="ECO:0000256" key="1">
    <source>
        <dbReference type="SAM" id="MobiDB-lite"/>
    </source>
</evidence>
<reference evidence="2" key="2">
    <citation type="journal article" date="2007" name="Science">
        <title>Draft genome sequence of the sexually transmitted pathogen Trichomonas vaginalis.</title>
        <authorList>
            <person name="Carlton J.M."/>
            <person name="Hirt R.P."/>
            <person name="Silva J.C."/>
            <person name="Delcher A.L."/>
            <person name="Schatz M."/>
            <person name="Zhao Q."/>
            <person name="Wortman J.R."/>
            <person name="Bidwell S.L."/>
            <person name="Alsmark U.C.M."/>
            <person name="Besteiro S."/>
            <person name="Sicheritz-Ponten T."/>
            <person name="Noel C.J."/>
            <person name="Dacks J.B."/>
            <person name="Foster P.G."/>
            <person name="Simillion C."/>
            <person name="Van de Peer Y."/>
            <person name="Miranda-Saavedra D."/>
            <person name="Barton G.J."/>
            <person name="Westrop G.D."/>
            <person name="Mueller S."/>
            <person name="Dessi D."/>
            <person name="Fiori P.L."/>
            <person name="Ren Q."/>
            <person name="Paulsen I."/>
            <person name="Zhang H."/>
            <person name="Bastida-Corcuera F.D."/>
            <person name="Simoes-Barbosa A."/>
            <person name="Brown M.T."/>
            <person name="Hayes R.D."/>
            <person name="Mukherjee M."/>
            <person name="Okumura C.Y."/>
            <person name="Schneider R."/>
            <person name="Smith A.J."/>
            <person name="Vanacova S."/>
            <person name="Villalvazo M."/>
            <person name="Haas B.J."/>
            <person name="Pertea M."/>
            <person name="Feldblyum T.V."/>
            <person name="Utterback T.R."/>
            <person name="Shu C.L."/>
            <person name="Osoegawa K."/>
            <person name="de Jong P.J."/>
            <person name="Hrdy I."/>
            <person name="Horvathova L."/>
            <person name="Zubacova Z."/>
            <person name="Dolezal P."/>
            <person name="Malik S.B."/>
            <person name="Logsdon J.M. Jr."/>
            <person name="Henze K."/>
            <person name="Gupta A."/>
            <person name="Wang C.C."/>
            <person name="Dunne R.L."/>
            <person name="Upcroft J.A."/>
            <person name="Upcroft P."/>
            <person name="White O."/>
            <person name="Salzberg S.L."/>
            <person name="Tang P."/>
            <person name="Chiu C.-H."/>
            <person name="Lee Y.-S."/>
            <person name="Embley T.M."/>
            <person name="Coombs G.H."/>
            <person name="Mottram J.C."/>
            <person name="Tachezy J."/>
            <person name="Fraser-Liggett C.M."/>
            <person name="Johnson P.J."/>
        </authorList>
    </citation>
    <scope>NUCLEOTIDE SEQUENCE [LARGE SCALE GENOMIC DNA]</scope>
    <source>
        <strain evidence="2">G3</strain>
    </source>
</reference>
<dbReference type="VEuPathDB" id="TrichDB:TVAG_453210"/>
<accession>A2ES67</accession>
<proteinExistence type="predicted"/>
<feature type="region of interest" description="Disordered" evidence="1">
    <location>
        <begin position="1"/>
        <end position="26"/>
    </location>
</feature>
<dbReference type="EMBL" id="DS113473">
    <property type="protein sequence ID" value="EAY04504.1"/>
    <property type="molecule type" value="Genomic_DNA"/>
</dbReference>